<dbReference type="InterPro" id="IPR057326">
    <property type="entry name" value="KR_dom"/>
</dbReference>
<feature type="domain" description="Ketoreductase" evidence="2">
    <location>
        <begin position="20"/>
        <end position="200"/>
    </location>
</feature>
<keyword evidence="3" id="KW-0560">Oxidoreductase</keyword>
<dbReference type="EMBL" id="LPUY01000135">
    <property type="protein sequence ID" value="KUP90760.1"/>
    <property type="molecule type" value="Genomic_DNA"/>
</dbReference>
<dbReference type="CDD" id="cd05233">
    <property type="entry name" value="SDR_c"/>
    <property type="match status" value="1"/>
</dbReference>
<dbReference type="Pfam" id="PF13561">
    <property type="entry name" value="adh_short_C2"/>
    <property type="match status" value="1"/>
</dbReference>
<dbReference type="InterPro" id="IPR036291">
    <property type="entry name" value="NAD(P)-bd_dom_sf"/>
</dbReference>
<dbReference type="EC" id="1.1.1.304" evidence="3"/>
<dbReference type="SUPFAM" id="SSF51735">
    <property type="entry name" value="NAD(P)-binding Rossmann-fold domains"/>
    <property type="match status" value="1"/>
</dbReference>
<dbReference type="InterPro" id="IPR002347">
    <property type="entry name" value="SDR_fam"/>
</dbReference>
<evidence type="ECO:0000256" key="1">
    <source>
        <dbReference type="ARBA" id="ARBA00006484"/>
    </source>
</evidence>
<organism evidence="3 4">
    <name type="scientific">Tritonibacter horizontis</name>
    <dbReference type="NCBI Taxonomy" id="1768241"/>
    <lineage>
        <taxon>Bacteria</taxon>
        <taxon>Pseudomonadati</taxon>
        <taxon>Pseudomonadota</taxon>
        <taxon>Alphaproteobacteria</taxon>
        <taxon>Rhodobacterales</taxon>
        <taxon>Paracoccaceae</taxon>
        <taxon>Tritonibacter</taxon>
    </lineage>
</organism>
<dbReference type="Gene3D" id="3.40.50.720">
    <property type="entry name" value="NAD(P)-binding Rossmann-like Domain"/>
    <property type="match status" value="1"/>
</dbReference>
<dbReference type="FunFam" id="3.40.50.720:FF:000084">
    <property type="entry name" value="Short-chain dehydrogenase reductase"/>
    <property type="match status" value="1"/>
</dbReference>
<dbReference type="Proteomes" id="UP000068382">
    <property type="component" value="Unassembled WGS sequence"/>
</dbReference>
<gene>
    <name evidence="3" type="primary">budC_2</name>
    <name evidence="3" type="ORF">TRIHO_43050</name>
</gene>
<accession>A0A132BSN0</accession>
<dbReference type="OrthoDB" id="9780084at2"/>
<dbReference type="SMART" id="SM00822">
    <property type="entry name" value="PKS_KR"/>
    <property type="match status" value="1"/>
</dbReference>
<comment type="caution">
    <text evidence="3">The sequence shown here is derived from an EMBL/GenBank/DDBJ whole genome shotgun (WGS) entry which is preliminary data.</text>
</comment>
<keyword evidence="4" id="KW-1185">Reference proteome</keyword>
<dbReference type="RefSeq" id="WP_068248632.1">
    <property type="nucleotide sequence ID" value="NZ_LPUY01000135.1"/>
</dbReference>
<dbReference type="GO" id="GO:0052588">
    <property type="term" value="F:diacetyl reductase ((S)-acetoin forming) (NAD+) activity"/>
    <property type="evidence" value="ECO:0007669"/>
    <property type="project" value="UniProtKB-EC"/>
</dbReference>
<dbReference type="PANTHER" id="PTHR42760">
    <property type="entry name" value="SHORT-CHAIN DEHYDROGENASES/REDUCTASES FAMILY MEMBER"/>
    <property type="match status" value="1"/>
</dbReference>
<evidence type="ECO:0000313" key="3">
    <source>
        <dbReference type="EMBL" id="KUP90760.1"/>
    </source>
</evidence>
<name>A0A132BSN0_9RHOB</name>
<dbReference type="PRINTS" id="PR00080">
    <property type="entry name" value="SDRFAMILY"/>
</dbReference>
<sequence length="264" mass="27483">MQDQAKAHRTGAAGTRLRGRVILLTGAAQGIGAQYARALAAEGAHLALCDIEAPTAILAELHAAGYPAMGGPCDVTDRQAVTRFVAEATETLGPCTGLVNNAAIFAALTPGRFEDIPSDQFDRVLQVNVRGTFECIRAVLPGMRAAGYGKIVNIASGTAFKGTPGLLHYTASKGAVIALTRVAAREAGPLGVRINCLTPGFTLSEGLIGAESTEEINRMTVASRCLQRDMLPEDLSGTLAYLLSADSDFMTGQNIVIDGGSVMH</sequence>
<proteinExistence type="inferred from homology"/>
<dbReference type="PRINTS" id="PR00081">
    <property type="entry name" value="GDHRDH"/>
</dbReference>
<dbReference type="AlphaFoldDB" id="A0A132BSN0"/>
<evidence type="ECO:0000259" key="2">
    <source>
        <dbReference type="SMART" id="SM00822"/>
    </source>
</evidence>
<dbReference type="InterPro" id="IPR020904">
    <property type="entry name" value="Sc_DH/Rdtase_CS"/>
</dbReference>
<comment type="similarity">
    <text evidence="1">Belongs to the short-chain dehydrogenases/reductases (SDR) family.</text>
</comment>
<evidence type="ECO:0000313" key="4">
    <source>
        <dbReference type="Proteomes" id="UP000068382"/>
    </source>
</evidence>
<reference evidence="3 4" key="1">
    <citation type="submission" date="2015-12" db="EMBL/GenBank/DDBJ databases">
        <title>Genome sequence of the marine Rhodobacteraceae strain O3.65, Candidatus Tritonibacter horizontis.</title>
        <authorList>
            <person name="Poehlein A."/>
            <person name="Giebel H.A."/>
            <person name="Voget S."/>
            <person name="Brinkhoff T."/>
        </authorList>
    </citation>
    <scope>NUCLEOTIDE SEQUENCE [LARGE SCALE GENOMIC DNA]</scope>
    <source>
        <strain evidence="3 4">O3.65</strain>
    </source>
</reference>
<protein>
    <submittedName>
        <fullName evidence="3">Diacetyl reductase</fullName>
        <ecNumber evidence="3">1.1.1.304</ecNumber>
    </submittedName>
</protein>
<dbReference type="PROSITE" id="PS00061">
    <property type="entry name" value="ADH_SHORT"/>
    <property type="match status" value="1"/>
</dbReference>